<dbReference type="Gene3D" id="3.40.50.2000">
    <property type="entry name" value="Glycogen Phosphorylase B"/>
    <property type="match status" value="2"/>
</dbReference>
<evidence type="ECO:0000256" key="1">
    <source>
        <dbReference type="ARBA" id="ARBA00022676"/>
    </source>
</evidence>
<keyword evidence="2" id="KW-0808">Transferase</keyword>
<dbReference type="InterPro" id="IPR002201">
    <property type="entry name" value="Glyco_trans_9"/>
</dbReference>
<dbReference type="GO" id="GO:0008713">
    <property type="term" value="F:ADP-heptose-lipopolysaccharide heptosyltransferase activity"/>
    <property type="evidence" value="ECO:0007669"/>
    <property type="project" value="TreeGrafter"/>
</dbReference>
<dbReference type="AlphaFoldDB" id="A0A381XQ45"/>
<organism evidence="3">
    <name type="scientific">marine metagenome</name>
    <dbReference type="NCBI Taxonomy" id="408172"/>
    <lineage>
        <taxon>unclassified sequences</taxon>
        <taxon>metagenomes</taxon>
        <taxon>ecological metagenomes</taxon>
    </lineage>
</organism>
<protein>
    <submittedName>
        <fullName evidence="3">Uncharacterized protein</fullName>
    </submittedName>
</protein>
<dbReference type="Pfam" id="PF01075">
    <property type="entry name" value="Glyco_transf_9"/>
    <property type="match status" value="1"/>
</dbReference>
<dbReference type="CDD" id="cd03789">
    <property type="entry name" value="GT9_LPS_heptosyltransferase"/>
    <property type="match status" value="1"/>
</dbReference>
<dbReference type="InterPro" id="IPR051199">
    <property type="entry name" value="LPS_LOS_Heptosyltrfase"/>
</dbReference>
<evidence type="ECO:0000313" key="3">
    <source>
        <dbReference type="EMBL" id="SVA66770.1"/>
    </source>
</evidence>
<proteinExistence type="predicted"/>
<reference evidence="3" key="1">
    <citation type="submission" date="2018-05" db="EMBL/GenBank/DDBJ databases">
        <authorList>
            <person name="Lanie J.A."/>
            <person name="Ng W.-L."/>
            <person name="Kazmierczak K.M."/>
            <person name="Andrzejewski T.M."/>
            <person name="Davidsen T.M."/>
            <person name="Wayne K.J."/>
            <person name="Tettelin H."/>
            <person name="Glass J.I."/>
            <person name="Rusch D."/>
            <person name="Podicherti R."/>
            <person name="Tsui H.-C.T."/>
            <person name="Winkler M.E."/>
        </authorList>
    </citation>
    <scope>NUCLEOTIDE SEQUENCE</scope>
</reference>
<gene>
    <name evidence="3" type="ORF">METZ01_LOCUS119624</name>
</gene>
<name>A0A381XQ45_9ZZZZ</name>
<dbReference type="GO" id="GO:0005829">
    <property type="term" value="C:cytosol"/>
    <property type="evidence" value="ECO:0007669"/>
    <property type="project" value="TreeGrafter"/>
</dbReference>
<dbReference type="SUPFAM" id="SSF53756">
    <property type="entry name" value="UDP-Glycosyltransferase/glycogen phosphorylase"/>
    <property type="match status" value="1"/>
</dbReference>
<dbReference type="PANTHER" id="PTHR30160">
    <property type="entry name" value="TETRAACYLDISACCHARIDE 4'-KINASE-RELATED"/>
    <property type="match status" value="1"/>
</dbReference>
<accession>A0A381XQ45</accession>
<sequence length="333" mass="37523">MKLNSYKKILIIIVSRIGDTLLTTPAIKSIASHYGDAEITVLGHPKRYKVLQYLPFVHCTGSISKNSAFCKGRFGKIYDLAFVYGYDESLVLYALRVSKRTIAFKQGNSKIDDRLYKSVEFPTSKSMHFVDILMSLPKAINISATSKRLSLFLTKKDRIFAENILIENNLNNKTLVGIQAVGFPTKSYRDWPIEYFSELCTKMINKNPNVHFLIYGGCDKKEKKKISWLFDSLMGHATSLIGMPLRETAAVMSKTHLYIGVNTGPTHIMSTFDIPMIVLNHCLLKNSVYGAIGHPHYFSIDHPNDKKCSEDSTMSDISVKTVFEVVDSVLKSL</sequence>
<evidence type="ECO:0000256" key="2">
    <source>
        <dbReference type="ARBA" id="ARBA00022679"/>
    </source>
</evidence>
<dbReference type="EMBL" id="UINC01015945">
    <property type="protein sequence ID" value="SVA66770.1"/>
    <property type="molecule type" value="Genomic_DNA"/>
</dbReference>
<dbReference type="GO" id="GO:0009244">
    <property type="term" value="P:lipopolysaccharide core region biosynthetic process"/>
    <property type="evidence" value="ECO:0007669"/>
    <property type="project" value="TreeGrafter"/>
</dbReference>
<keyword evidence="1" id="KW-0328">Glycosyltransferase</keyword>